<sequence length="256" mass="25902">MTLAPTRTENRRLPAPSLLDLLLDLQAAAHEYIRALAIGEWRAGAVTAAEAEARSFALLAEAGVLPRPALLASLASLHAGEGGVRAGAEALSRLSARRGAPRPREGAFLALLQAACSVDEAAEAFRAMARSRVAPTLRSRAALVEALLRLRSGGGDKSGGGGKGGGGRAPPGAESFWRALPFPRDEALASFRASGVGVADVADLLLEAQAAALLQSLGDLAAEGSSAPSLPRHLRDLADAVAAGGGGRGGRSVSGD</sequence>
<feature type="region of interest" description="Disordered" evidence="1">
    <location>
        <begin position="154"/>
        <end position="176"/>
    </location>
</feature>
<evidence type="ECO:0000256" key="1">
    <source>
        <dbReference type="SAM" id="MobiDB-lite"/>
    </source>
</evidence>
<accession>A0A7S3SPV5</accession>
<evidence type="ECO:0000313" key="2">
    <source>
        <dbReference type="EMBL" id="CAE0561233.1"/>
    </source>
</evidence>
<name>A0A7S3SPV5_EMIHU</name>
<organism evidence="2">
    <name type="scientific">Emiliania huxleyi</name>
    <name type="common">Coccolithophore</name>
    <name type="synonym">Pontosphaera huxleyi</name>
    <dbReference type="NCBI Taxonomy" id="2903"/>
    <lineage>
        <taxon>Eukaryota</taxon>
        <taxon>Haptista</taxon>
        <taxon>Haptophyta</taxon>
        <taxon>Prymnesiophyceae</taxon>
        <taxon>Isochrysidales</taxon>
        <taxon>Noelaerhabdaceae</taxon>
        <taxon>Emiliania</taxon>
    </lineage>
</organism>
<dbReference type="EMBL" id="HBIR01031787">
    <property type="protein sequence ID" value="CAE0561233.1"/>
    <property type="molecule type" value="Transcribed_RNA"/>
</dbReference>
<dbReference type="AlphaFoldDB" id="A0A7S3SPV5"/>
<protein>
    <submittedName>
        <fullName evidence="2">Uncharacterized protein</fullName>
    </submittedName>
</protein>
<gene>
    <name evidence="2" type="ORF">EHUX00137_LOCUS24662</name>
</gene>
<proteinExistence type="predicted"/>
<reference evidence="2" key="1">
    <citation type="submission" date="2021-01" db="EMBL/GenBank/DDBJ databases">
        <authorList>
            <person name="Corre E."/>
            <person name="Pelletier E."/>
            <person name="Niang G."/>
            <person name="Scheremetjew M."/>
            <person name="Finn R."/>
            <person name="Kale V."/>
            <person name="Holt S."/>
            <person name="Cochrane G."/>
            <person name="Meng A."/>
            <person name="Brown T."/>
            <person name="Cohen L."/>
        </authorList>
    </citation>
    <scope>NUCLEOTIDE SEQUENCE</scope>
    <source>
        <strain evidence="2">379</strain>
    </source>
</reference>
<feature type="compositionally biased region" description="Gly residues" evidence="1">
    <location>
        <begin position="154"/>
        <end position="169"/>
    </location>
</feature>